<feature type="compositionally biased region" description="Low complexity" evidence="1">
    <location>
        <begin position="138"/>
        <end position="172"/>
    </location>
</feature>
<evidence type="ECO:0000256" key="1">
    <source>
        <dbReference type="SAM" id="MobiDB-lite"/>
    </source>
</evidence>
<dbReference type="PANTHER" id="PTHR37012">
    <property type="entry name" value="B-ZIP TRANSCRIPTION FACTOR (EUROFUNG)-RELATED"/>
    <property type="match status" value="1"/>
</dbReference>
<evidence type="ECO:0008006" key="4">
    <source>
        <dbReference type="Google" id="ProtNLM"/>
    </source>
</evidence>
<feature type="compositionally biased region" description="Basic and acidic residues" evidence="1">
    <location>
        <begin position="264"/>
        <end position="280"/>
    </location>
</feature>
<gene>
    <name evidence="2" type="ORF">CTHT_0008490</name>
</gene>
<dbReference type="KEGG" id="cthr:CTHT_0008490"/>
<evidence type="ECO:0000313" key="3">
    <source>
        <dbReference type="Proteomes" id="UP000008066"/>
    </source>
</evidence>
<dbReference type="OrthoDB" id="4161589at2759"/>
<feature type="compositionally biased region" description="Low complexity" evidence="1">
    <location>
        <begin position="42"/>
        <end position="53"/>
    </location>
</feature>
<feature type="region of interest" description="Disordered" evidence="1">
    <location>
        <begin position="214"/>
        <end position="280"/>
    </location>
</feature>
<dbReference type="InterPro" id="IPR021833">
    <property type="entry name" value="DUF3425"/>
</dbReference>
<dbReference type="PANTHER" id="PTHR37012:SF2">
    <property type="entry name" value="BZIP DOMAIN-CONTAINING PROTEIN-RELATED"/>
    <property type="match status" value="1"/>
</dbReference>
<dbReference type="Pfam" id="PF11905">
    <property type="entry name" value="DUF3425"/>
    <property type="match status" value="1"/>
</dbReference>
<feature type="compositionally biased region" description="Polar residues" evidence="1">
    <location>
        <begin position="14"/>
        <end position="25"/>
    </location>
</feature>
<feature type="region of interest" description="Disordered" evidence="1">
    <location>
        <begin position="81"/>
        <end position="184"/>
    </location>
</feature>
<reference evidence="2 3" key="1">
    <citation type="journal article" date="2011" name="Cell">
        <title>Insight into structure and assembly of the nuclear pore complex by utilizing the genome of a eukaryotic thermophile.</title>
        <authorList>
            <person name="Amlacher S."/>
            <person name="Sarges P."/>
            <person name="Flemming D."/>
            <person name="van Noort V."/>
            <person name="Kunze R."/>
            <person name="Devos D.P."/>
            <person name="Arumugam M."/>
            <person name="Bork P."/>
            <person name="Hurt E."/>
        </authorList>
    </citation>
    <scope>NUCLEOTIDE SEQUENCE [LARGE SCALE GENOMIC DNA]</scope>
    <source>
        <strain evidence="3">DSM 1495 / CBS 144.50 / IMI 039719</strain>
    </source>
</reference>
<accession>G0S025</accession>
<dbReference type="AlphaFoldDB" id="G0S025"/>
<proteinExistence type="predicted"/>
<organism evidence="3">
    <name type="scientific">Chaetomium thermophilum (strain DSM 1495 / CBS 144.50 / IMI 039719)</name>
    <name type="common">Thermochaetoides thermophila</name>
    <dbReference type="NCBI Taxonomy" id="759272"/>
    <lineage>
        <taxon>Eukaryota</taxon>
        <taxon>Fungi</taxon>
        <taxon>Dikarya</taxon>
        <taxon>Ascomycota</taxon>
        <taxon>Pezizomycotina</taxon>
        <taxon>Sordariomycetes</taxon>
        <taxon>Sordariomycetidae</taxon>
        <taxon>Sordariales</taxon>
        <taxon>Chaetomiaceae</taxon>
        <taxon>Thermochaetoides</taxon>
    </lineage>
</organism>
<evidence type="ECO:0000313" key="2">
    <source>
        <dbReference type="EMBL" id="EGS23186.1"/>
    </source>
</evidence>
<protein>
    <recommendedName>
        <fullName evidence="4">BZIP transcription factor</fullName>
    </recommendedName>
</protein>
<dbReference type="Proteomes" id="UP000008066">
    <property type="component" value="Unassembled WGS sequence"/>
</dbReference>
<dbReference type="OMA" id="HAILAMI"/>
<dbReference type="EMBL" id="GL988037">
    <property type="protein sequence ID" value="EGS23186.1"/>
    <property type="molecule type" value="Genomic_DNA"/>
</dbReference>
<name>G0S025_CHATD</name>
<feature type="compositionally biased region" description="Low complexity" evidence="1">
    <location>
        <begin position="114"/>
        <end position="130"/>
    </location>
</feature>
<dbReference type="CDD" id="cd14688">
    <property type="entry name" value="bZIP_YAP"/>
    <property type="match status" value="1"/>
</dbReference>
<sequence length="764" mass="81484">MDSPSLLVGVAPTGSGSSASINPNATVPIPPDDATTGISPLAHGAASVPAAPGGIAPGYGVGAGVGDINADLNGPGAAPTATSNYGTGHPFHPGAASAVGGTTGLQNPTISANPGATPYSPPASSAPVDPRYSHQQHHYQQQPQAQGQRQQQQQQHQRQQQPQPQPQRLHQQPDLRGSAATSVLNAASFGGPTVVNTSPTTSASILAVAPIPASETQSSNSAPPINGTATVGNAPTGNGPAAPPKKRKSGPGSRGVANLTPEQLARKRANDREAQRAIRERQRLRTEQYEREIRELKSQEPYRKLQAALQQKEAVEAELAEVKRCLHAILAMIQPILGAAPVVGAVGGPTAAESPSATSPVAVQAAPPAQPLSSIVSVNPVSSTPTSVASPVSASTHGRWHDSLSPVTTSVSVDAQTQPAPPQAQLVPLEMQDQQQRCGPVPHGLELGSDRLPLDFLLAPDSKHKIARIQSGVNGAQDSPKYRHVPMKHDWTATSNMPAISAVSQGPPTHLYAPAQQEAGSHAIPTALPSAPYPPATTDVTDLAFYNLLPKNCAPTCPLDSLLLDFLAERRQRAAEGLPHHEIVGPRYPSVSSLLNPAVSVYSHPLSKVFTDILARFPDIHTLPERVAVLYLMFLFMRWQVSPTPENYARLPVWFRPCRSQTEREHPAWLDHLPFPGMRDRLVRTYDREPGGFPFDNFFIPFTSTLSVNWPYEDTFVLLASPDGDELMINPVFEQHLRMLDNWTLGEAFDRAFPGLKGTYNLKR</sequence>
<dbReference type="STRING" id="759272.G0S025"/>
<feature type="region of interest" description="Disordered" evidence="1">
    <location>
        <begin position="1"/>
        <end position="53"/>
    </location>
</feature>
<keyword evidence="3" id="KW-1185">Reference proteome</keyword>
<feature type="compositionally biased region" description="Polar residues" evidence="1">
    <location>
        <begin position="214"/>
        <end position="231"/>
    </location>
</feature>
<dbReference type="HOGENOM" id="CLU_020925_1_0_1"/>
<dbReference type="eggNOG" id="ENOG502RZFH">
    <property type="taxonomic scope" value="Eukaryota"/>
</dbReference>
<dbReference type="GeneID" id="18254887"/>
<dbReference type="RefSeq" id="XP_006691377.1">
    <property type="nucleotide sequence ID" value="XM_006691314.1"/>
</dbReference>